<dbReference type="FunFam" id="2.40.100.10:FF:000001">
    <property type="entry name" value="Peptidyl-prolyl cis-trans isomerase"/>
    <property type="match status" value="1"/>
</dbReference>
<keyword evidence="2 5" id="KW-0732">Signal</keyword>
<dbReference type="InterPro" id="IPR002130">
    <property type="entry name" value="Cyclophilin-type_PPIase_dom"/>
</dbReference>
<dbReference type="SUPFAM" id="SSF50891">
    <property type="entry name" value="Cyclophilin-like"/>
    <property type="match status" value="1"/>
</dbReference>
<proteinExistence type="inferred from homology"/>
<evidence type="ECO:0000313" key="7">
    <source>
        <dbReference type="Proteomes" id="UP000694844"/>
    </source>
</evidence>
<dbReference type="InterPro" id="IPR020892">
    <property type="entry name" value="Cyclophilin-type_PPIase_CS"/>
</dbReference>
<dbReference type="PROSITE" id="PS50072">
    <property type="entry name" value="CSA_PPIASE_2"/>
    <property type="match status" value="1"/>
</dbReference>
<dbReference type="GO" id="GO:0003755">
    <property type="term" value="F:peptidyl-prolyl cis-trans isomerase activity"/>
    <property type="evidence" value="ECO:0007669"/>
    <property type="project" value="UniProtKB-UniRule"/>
</dbReference>
<feature type="chain" id="PRO_5034396065" description="Peptidyl-prolyl cis-trans isomerase" evidence="5">
    <location>
        <begin position="18"/>
        <end position="200"/>
    </location>
</feature>
<dbReference type="PANTHER" id="PTHR11071:SF11">
    <property type="entry name" value="PEPTIDYL-PROLYL CIS-TRANS ISOMERASE C"/>
    <property type="match status" value="1"/>
</dbReference>
<dbReference type="GO" id="GO:0006457">
    <property type="term" value="P:protein folding"/>
    <property type="evidence" value="ECO:0007669"/>
    <property type="project" value="InterPro"/>
</dbReference>
<dbReference type="AlphaFoldDB" id="A0A8B8EXL8"/>
<dbReference type="GO" id="GO:0016018">
    <property type="term" value="F:cyclosporin A binding"/>
    <property type="evidence" value="ECO:0007669"/>
    <property type="project" value="TreeGrafter"/>
</dbReference>
<keyword evidence="3 5" id="KW-0697">Rotamase</keyword>
<name>A0A8B8EXL8_CRAVI</name>
<evidence type="ECO:0000256" key="5">
    <source>
        <dbReference type="RuleBase" id="RU363019"/>
    </source>
</evidence>
<organism evidence="7 8">
    <name type="scientific">Crassostrea virginica</name>
    <name type="common">Eastern oyster</name>
    <dbReference type="NCBI Taxonomy" id="6565"/>
    <lineage>
        <taxon>Eukaryota</taxon>
        <taxon>Metazoa</taxon>
        <taxon>Spiralia</taxon>
        <taxon>Lophotrochozoa</taxon>
        <taxon>Mollusca</taxon>
        <taxon>Bivalvia</taxon>
        <taxon>Autobranchia</taxon>
        <taxon>Pteriomorphia</taxon>
        <taxon>Ostreida</taxon>
        <taxon>Ostreoidea</taxon>
        <taxon>Ostreidae</taxon>
        <taxon>Crassostrea</taxon>
    </lineage>
</organism>
<feature type="signal peptide" evidence="5">
    <location>
        <begin position="1"/>
        <end position="17"/>
    </location>
</feature>
<sequence length="200" mass="21621">MQILVALLLLNLHCVLGGDLTVTKKVYFDVKIGNEDAGRIVIGLFGQTVPKTVENFVQLATGVNGYGYAGSKFHRIIKDFMIQGGDFDKGDGSGSKSIYGKYFADENFKIPHYGTGWLSMANAGPDTNGSQFFITCIKTPWLDGKHTVFGKVVEGMNVVRRIESMATDSMDQPTEDVVIAKSGELPVGAVFDVTPTDAAE</sequence>
<evidence type="ECO:0000256" key="1">
    <source>
        <dbReference type="ARBA" id="ARBA00000971"/>
    </source>
</evidence>
<gene>
    <name evidence="8" type="primary">LOC111137548</name>
</gene>
<dbReference type="RefSeq" id="XP_022344739.1">
    <property type="nucleotide sequence ID" value="XM_022489031.1"/>
</dbReference>
<comment type="similarity">
    <text evidence="5">Belongs to the cyclophilin-type PPIase family.</text>
</comment>
<reference evidence="8" key="1">
    <citation type="submission" date="2025-08" db="UniProtKB">
        <authorList>
            <consortium name="RefSeq"/>
        </authorList>
    </citation>
    <scope>IDENTIFICATION</scope>
    <source>
        <tissue evidence="8">Whole sample</tissue>
    </source>
</reference>
<comment type="catalytic activity">
    <reaction evidence="1 5">
        <text>[protein]-peptidylproline (omega=180) = [protein]-peptidylproline (omega=0)</text>
        <dbReference type="Rhea" id="RHEA:16237"/>
        <dbReference type="Rhea" id="RHEA-COMP:10747"/>
        <dbReference type="Rhea" id="RHEA-COMP:10748"/>
        <dbReference type="ChEBI" id="CHEBI:83833"/>
        <dbReference type="ChEBI" id="CHEBI:83834"/>
        <dbReference type="EC" id="5.2.1.8"/>
    </reaction>
</comment>
<evidence type="ECO:0000256" key="3">
    <source>
        <dbReference type="ARBA" id="ARBA00023110"/>
    </source>
</evidence>
<dbReference type="OrthoDB" id="193499at2759"/>
<comment type="function">
    <text evidence="5">PPIases accelerate the folding of proteins. It catalyzes the cis-trans isomerization of proline imidic peptide bonds in oligopeptides.</text>
</comment>
<dbReference type="PANTHER" id="PTHR11071">
    <property type="entry name" value="PEPTIDYL-PROLYL CIS-TRANS ISOMERASE"/>
    <property type="match status" value="1"/>
</dbReference>
<evidence type="ECO:0000256" key="4">
    <source>
        <dbReference type="ARBA" id="ARBA00023235"/>
    </source>
</evidence>
<evidence type="ECO:0000256" key="2">
    <source>
        <dbReference type="ARBA" id="ARBA00022729"/>
    </source>
</evidence>
<dbReference type="Gene3D" id="2.40.100.10">
    <property type="entry name" value="Cyclophilin-like"/>
    <property type="match status" value="1"/>
</dbReference>
<dbReference type="PRINTS" id="PR00153">
    <property type="entry name" value="CSAPPISMRASE"/>
</dbReference>
<keyword evidence="7" id="KW-1185">Reference proteome</keyword>
<dbReference type="Pfam" id="PF00160">
    <property type="entry name" value="Pro_isomerase"/>
    <property type="match status" value="1"/>
</dbReference>
<dbReference type="Proteomes" id="UP000694844">
    <property type="component" value="Chromosome 5"/>
</dbReference>
<feature type="domain" description="PPIase cyclophilin-type" evidence="6">
    <location>
        <begin position="27"/>
        <end position="184"/>
    </location>
</feature>
<dbReference type="GeneID" id="111137548"/>
<dbReference type="KEGG" id="cvn:111137548"/>
<dbReference type="GO" id="GO:0005737">
    <property type="term" value="C:cytoplasm"/>
    <property type="evidence" value="ECO:0007669"/>
    <property type="project" value="TreeGrafter"/>
</dbReference>
<evidence type="ECO:0000259" key="6">
    <source>
        <dbReference type="PROSITE" id="PS50072"/>
    </source>
</evidence>
<evidence type="ECO:0000313" key="8">
    <source>
        <dbReference type="RefSeq" id="XP_022344739.1"/>
    </source>
</evidence>
<dbReference type="EC" id="5.2.1.8" evidence="5"/>
<keyword evidence="4 5" id="KW-0413">Isomerase</keyword>
<dbReference type="PROSITE" id="PS00170">
    <property type="entry name" value="CSA_PPIASE_1"/>
    <property type="match status" value="1"/>
</dbReference>
<dbReference type="PIRSF" id="PIRSF001467">
    <property type="entry name" value="Peptidylpro_ismrse"/>
    <property type="match status" value="1"/>
</dbReference>
<dbReference type="InterPro" id="IPR024936">
    <property type="entry name" value="Cyclophilin-type_PPIase"/>
</dbReference>
<accession>A0A8B8EXL8</accession>
<protein>
    <recommendedName>
        <fullName evidence="5">Peptidyl-prolyl cis-trans isomerase</fullName>
        <shortName evidence="5">PPIase</shortName>
        <ecNumber evidence="5">5.2.1.8</ecNumber>
    </recommendedName>
</protein>
<dbReference type="InterPro" id="IPR029000">
    <property type="entry name" value="Cyclophilin-like_dom_sf"/>
</dbReference>